<dbReference type="RefSeq" id="WP_156286722.1">
    <property type="nucleotide sequence ID" value="NZ_CP046509.1"/>
</dbReference>
<dbReference type="InterPro" id="IPR022798">
    <property type="entry name" value="BcsD_bac"/>
</dbReference>
<sequence length="154" mass="17432">MSQLQERTLQYYRQQQYQPGWFDLLSVMINGMLNNAGERESQAFLRQMGDNLAHRYPLGAIATVADLEVQINQVLARFNWGFVDLQPTETAIVIDHLALPPGDGVMPDRQWRLALGAVLMGLYARWLRVQGGGDNVSLSCEETGESSLRFRYQA</sequence>
<evidence type="ECO:0000313" key="1">
    <source>
        <dbReference type="EMBL" id="QGU85785.1"/>
    </source>
</evidence>
<organism evidence="1 2">
    <name type="scientific">Erwinia sorbitola</name>
    <dbReference type="NCBI Taxonomy" id="2681984"/>
    <lineage>
        <taxon>Bacteria</taxon>
        <taxon>Pseudomonadati</taxon>
        <taxon>Pseudomonadota</taxon>
        <taxon>Gammaproteobacteria</taxon>
        <taxon>Enterobacterales</taxon>
        <taxon>Erwiniaceae</taxon>
        <taxon>Erwinia</taxon>
    </lineage>
</organism>
<reference evidence="1 2" key="1">
    <citation type="submission" date="2019-12" db="EMBL/GenBank/DDBJ databases">
        <title>Erwinia sp. nov., isolated from droppings of birds in the Qinghai-Tiebt plateau of China.</title>
        <authorList>
            <person name="Ge Y."/>
        </authorList>
    </citation>
    <scope>NUCLEOTIDE SEQUENCE [LARGE SCALE GENOMIC DNA]</scope>
    <source>
        <strain evidence="1 2">J780</strain>
    </source>
</reference>
<protein>
    <submittedName>
        <fullName evidence="1">Cellulose synthase</fullName>
    </submittedName>
</protein>
<dbReference type="GO" id="GO:0030244">
    <property type="term" value="P:cellulose biosynthetic process"/>
    <property type="evidence" value="ECO:0007669"/>
    <property type="project" value="InterPro"/>
</dbReference>
<proteinExistence type="predicted"/>
<accession>A0A6I6EDA5</accession>
<dbReference type="EMBL" id="CP046509">
    <property type="protein sequence ID" value="QGU85785.1"/>
    <property type="molecule type" value="Genomic_DNA"/>
</dbReference>
<gene>
    <name evidence="1" type="ORF">GN242_00475</name>
</gene>
<dbReference type="Gene3D" id="3.30.70.2590">
    <property type="match status" value="1"/>
</dbReference>
<dbReference type="Proteomes" id="UP000424752">
    <property type="component" value="Chromosome"/>
</dbReference>
<evidence type="ECO:0000313" key="2">
    <source>
        <dbReference type="Proteomes" id="UP000424752"/>
    </source>
</evidence>
<dbReference type="KEGG" id="erwi:GN242_00475"/>
<name>A0A6I6EDA5_9GAMM</name>
<dbReference type="AlphaFoldDB" id="A0A6I6EDA5"/>
<dbReference type="InterPro" id="IPR038470">
    <property type="entry name" value="Cellsynth_D_sf"/>
</dbReference>
<dbReference type="Pfam" id="PF03500">
    <property type="entry name" value="Cellsynth_D"/>
    <property type="match status" value="1"/>
</dbReference>